<evidence type="ECO:0000256" key="29">
    <source>
        <dbReference type="RuleBase" id="RU610713"/>
    </source>
</evidence>
<dbReference type="PANTHER" id="PTHR11769">
    <property type="entry name" value="HYALURONIDASE"/>
    <property type="match status" value="1"/>
</dbReference>
<evidence type="ECO:0000256" key="22">
    <source>
        <dbReference type="ARBA" id="ARBA00046183"/>
    </source>
</evidence>
<evidence type="ECO:0000256" key="17">
    <source>
        <dbReference type="ARBA" id="ARBA00023180"/>
    </source>
</evidence>
<evidence type="ECO:0000256" key="25">
    <source>
        <dbReference type="PIRNR" id="PIRNR038193"/>
    </source>
</evidence>
<dbReference type="Proteomes" id="UP001488838">
    <property type="component" value="Unassembled WGS sequence"/>
</dbReference>
<protein>
    <recommendedName>
        <fullName evidence="25">Hyaluronidase-3</fullName>
        <ecNumber evidence="25">3.2.1.35</ecNumber>
    </recommendedName>
</protein>
<dbReference type="GO" id="GO:0004415">
    <property type="term" value="F:hyalurononglucosaminidase activity"/>
    <property type="evidence" value="ECO:0007669"/>
    <property type="project" value="UniProtKB-UniRule"/>
</dbReference>
<evidence type="ECO:0000256" key="19">
    <source>
        <dbReference type="ARBA" id="ARBA00023288"/>
    </source>
</evidence>
<keyword evidence="19" id="KW-0449">Lipoprotein</keyword>
<dbReference type="EMBL" id="JBBHLL010001040">
    <property type="protein sequence ID" value="KAK7796725.1"/>
    <property type="molecule type" value="Genomic_DNA"/>
</dbReference>
<proteinExistence type="inferred from homology"/>
<evidence type="ECO:0000256" key="2">
    <source>
        <dbReference type="ARBA" id="ARBA00004218"/>
    </source>
</evidence>
<dbReference type="FunFam" id="3.20.20.70:FF:000065">
    <property type="entry name" value="Hyaluronidase"/>
    <property type="match status" value="3"/>
</dbReference>
<comment type="function">
    <text evidence="22">Facilitates sperm penetration into the layer of cumulus cells surrounding the egg by digesting hyaluronic acid. Involved in induction of the acrosome reaction in the sperm. Involved in follicular atresia, the breakdown of immature ovarian follicles that are not selected to ovulate. Induces ovarian granulosa cell apoptosis, possibly via apoptotic signaling pathway involving CASP8 and CASP3 activation, and poly(ADP-ribose) polymerase (PARP) cleavage. Has no hyaluronidase activity in embryonic fibroblasts in vitro. Has no hyaluronidase activity in granulosa cells in vitro.</text>
</comment>
<evidence type="ECO:0000256" key="23">
    <source>
        <dbReference type="ARBA" id="ARBA00093332"/>
    </source>
</evidence>
<evidence type="ECO:0000256" key="20">
    <source>
        <dbReference type="ARBA" id="ARBA00023295"/>
    </source>
</evidence>
<reference evidence="32 33" key="1">
    <citation type="journal article" date="2023" name="bioRxiv">
        <title>Conserved and derived expression patterns and positive selection on dental genes reveal complex evolutionary context of ever-growing rodent molars.</title>
        <authorList>
            <person name="Calamari Z.T."/>
            <person name="Song A."/>
            <person name="Cohen E."/>
            <person name="Akter M."/>
            <person name="Roy R.D."/>
            <person name="Hallikas O."/>
            <person name="Christensen M.M."/>
            <person name="Li P."/>
            <person name="Marangoni P."/>
            <person name="Jernvall J."/>
            <person name="Klein O.D."/>
        </authorList>
    </citation>
    <scope>NUCLEOTIDE SEQUENCE [LARGE SCALE GENOMIC DNA]</scope>
    <source>
        <strain evidence="32">V071</strain>
    </source>
</reference>
<comment type="subcellular location">
    <subcellularLocation>
        <location evidence="5">Cell membrane</location>
        <topology evidence="5">Lipid-anchor</topology>
        <topology evidence="5">GPI-anchor</topology>
    </subcellularLocation>
    <subcellularLocation>
        <location evidence="2">Cytoplasmic vesicle</location>
        <location evidence="2">Secretory vesicle</location>
        <location evidence="2">Acrosome</location>
    </subcellularLocation>
    <subcellularLocation>
        <location evidence="4">Early endosome</location>
    </subcellularLocation>
    <subcellularLocation>
        <location evidence="3">Endoplasmic reticulum</location>
    </subcellularLocation>
</comment>
<feature type="domain" description="EGF-like" evidence="31">
    <location>
        <begin position="840"/>
        <end position="913"/>
    </location>
</feature>
<keyword evidence="12 25" id="KW-0378">Hydrolase</keyword>
<evidence type="ECO:0000256" key="28">
    <source>
        <dbReference type="PIRSR" id="PIRSR038193-3"/>
    </source>
</evidence>
<dbReference type="EC" id="3.2.1.35" evidence="25"/>
<keyword evidence="16" id="KW-0675">Receptor</keyword>
<evidence type="ECO:0000256" key="7">
    <source>
        <dbReference type="ARBA" id="ARBA00022475"/>
    </source>
</evidence>
<evidence type="ECO:0000256" key="13">
    <source>
        <dbReference type="ARBA" id="ARBA00022824"/>
    </source>
</evidence>
<feature type="glycosylation site" description="N-linked (GlcNAc...) asparagine" evidence="27">
    <location>
        <position position="833"/>
    </location>
</feature>
<evidence type="ECO:0000256" key="3">
    <source>
        <dbReference type="ARBA" id="ARBA00004240"/>
    </source>
</evidence>
<dbReference type="PANTHER" id="PTHR11769:SF6">
    <property type="entry name" value="HYALURONIDASE-2"/>
    <property type="match status" value="1"/>
</dbReference>
<evidence type="ECO:0000256" key="11">
    <source>
        <dbReference type="ARBA" id="ARBA00022753"/>
    </source>
</evidence>
<evidence type="ECO:0000256" key="9">
    <source>
        <dbReference type="ARBA" id="ARBA00022622"/>
    </source>
</evidence>
<dbReference type="GO" id="GO:0030214">
    <property type="term" value="P:hyaluronan catabolic process"/>
    <property type="evidence" value="ECO:0007669"/>
    <property type="project" value="InterPro"/>
</dbReference>
<feature type="disulfide bond" evidence="28">
    <location>
        <begin position="903"/>
        <end position="912"/>
    </location>
</feature>
<evidence type="ECO:0000256" key="1">
    <source>
        <dbReference type="ARBA" id="ARBA00000251"/>
    </source>
</evidence>
<dbReference type="GO" id="GO:0005975">
    <property type="term" value="P:carbohydrate metabolic process"/>
    <property type="evidence" value="ECO:0007669"/>
    <property type="project" value="UniProtKB-UniRule"/>
</dbReference>
<keyword evidence="14" id="KW-0472">Membrane</keyword>
<keyword evidence="17" id="KW-0325">Glycoprotein</keyword>
<dbReference type="Gene3D" id="1.25.10.10">
    <property type="entry name" value="Leucine-rich Repeat Variant"/>
    <property type="match status" value="1"/>
</dbReference>
<keyword evidence="33" id="KW-1185">Reference proteome</keyword>
<comment type="catalytic activity">
    <reaction evidence="1 25 29">
        <text>Random hydrolysis of (1-&gt;4)-linkages between N-acetyl-beta-D-glucosamine and D-glucuronate residues in hyaluronate.</text>
        <dbReference type="EC" id="3.2.1.35"/>
    </reaction>
</comment>
<comment type="subunit">
    <text evidence="24">Interacts with MST1R.</text>
</comment>
<keyword evidence="15 28" id="KW-1015">Disulfide bond</keyword>
<evidence type="ECO:0000256" key="21">
    <source>
        <dbReference type="ARBA" id="ARBA00023329"/>
    </source>
</evidence>
<dbReference type="InterPro" id="IPR006921">
    <property type="entry name" value="Interferon-rel_develop_reg_C"/>
</dbReference>
<feature type="disulfide bond" evidence="28">
    <location>
        <begin position="690"/>
        <end position="704"/>
    </location>
</feature>
<evidence type="ECO:0000256" key="18">
    <source>
        <dbReference type="ARBA" id="ARBA00023279"/>
    </source>
</evidence>
<evidence type="ECO:0000256" key="30">
    <source>
        <dbReference type="SAM" id="MobiDB-lite"/>
    </source>
</evidence>
<dbReference type="Gene3D" id="3.20.20.70">
    <property type="entry name" value="Aldolase class I"/>
    <property type="match status" value="3"/>
</dbReference>
<comment type="similarity">
    <text evidence="6 25 29">Belongs to the glycosyl hydrolase 56 family.</text>
</comment>
<dbReference type="GO" id="GO:0007338">
    <property type="term" value="P:single fertilization"/>
    <property type="evidence" value="ECO:0007669"/>
    <property type="project" value="UniProtKB-KW"/>
</dbReference>
<feature type="disulfide bond" evidence="28">
    <location>
        <begin position="846"/>
        <end position="901"/>
    </location>
</feature>
<comment type="caution">
    <text evidence="32">The sequence shown here is derived from an EMBL/GenBank/DDBJ whole genome shotgun (WGS) entry which is preliminary data.</text>
</comment>
<keyword evidence="11" id="KW-0967">Endosome</keyword>
<dbReference type="PIRSF" id="PIRSF038193">
    <property type="entry name" value="Hyaluronidase"/>
    <property type="match status" value="1"/>
</dbReference>
<feature type="active site" description="Proton donor" evidence="26">
    <location>
        <position position="614"/>
    </location>
</feature>
<dbReference type="InterPro" id="IPR016024">
    <property type="entry name" value="ARM-type_fold"/>
</dbReference>
<feature type="region of interest" description="Disordered" evidence="30">
    <location>
        <begin position="1376"/>
        <end position="1411"/>
    </location>
</feature>
<dbReference type="InterPro" id="IPR027260">
    <property type="entry name" value="Hyaluronidase-3"/>
</dbReference>
<feature type="domain" description="EGF-like" evidence="31">
    <location>
        <begin position="375"/>
        <end position="450"/>
    </location>
</feature>
<dbReference type="InterPro" id="IPR013785">
    <property type="entry name" value="Aldolase_TIM"/>
</dbReference>
<evidence type="ECO:0000256" key="5">
    <source>
        <dbReference type="ARBA" id="ARBA00004609"/>
    </source>
</evidence>
<feature type="disulfide bond" evidence="28">
    <location>
        <begin position="841"/>
        <end position="852"/>
    </location>
</feature>
<keyword evidence="8" id="KW-0245">EGF-like domain</keyword>
<dbReference type="Pfam" id="PF01630">
    <property type="entry name" value="Glyco_hydro_56"/>
    <property type="match status" value="3"/>
</dbReference>
<dbReference type="PIRSF" id="PIRSF500776">
    <property type="entry name" value="Hyaluronidase_3"/>
    <property type="match status" value="1"/>
</dbReference>
<name>A0AAW0H4S6_MYOGA</name>
<evidence type="ECO:0000259" key="31">
    <source>
        <dbReference type="SMART" id="SM00181"/>
    </source>
</evidence>
<dbReference type="PRINTS" id="PR00846">
    <property type="entry name" value="GLHYDRLASE56"/>
</dbReference>
<keyword evidence="20 25" id="KW-0326">Glycosidase</keyword>
<evidence type="ECO:0000313" key="33">
    <source>
        <dbReference type="Proteomes" id="UP001488838"/>
    </source>
</evidence>
<sequence length="1805" mass="201427">MLQVTLPVAPSMRAGLGPIITLALVLEVAWAVELKPTVPPIFTGRPFVVAWNVPTQECAPRHKVPLDLRAFDVEASPNEGFVNQNITTFYYDRLGLYPHFDAAGMSVHGGVPQNGSLCAHLPMLKESVERYIHTQEPGGLAVIDWEEWRPVWVRNWQEKDVYRQSSRQLVTSRHPDWPPDRIVKQAQYEFEFAARQFMLNTLRYVKAVRPQHLWGFYLFPDCYNHDYVQNWESYTGRCPDVEVARNDQLAWLWAESTALFPSVYLDETLASSTHSRNFVSFRVQEALRVAHTHHANHALPVYVFTRPTYTRGLTGLSQMDLISTIGESAALGSAGVIFWGDSVYASSMETCQYLKNYLTQWLVPYVVNVSWATQYCSWTQCHGHGRCVRRNPSANTFLHLSASSFRLVPGRTPNEPQLRPEGKLSDADLNYLQTHFRCQCYLGWGGEQCQRDHKREAGSARRAWAGPHLISLLTLVSPDPPHVTAAHLLYVCTLFLTLLNLAQGSRGSMVPDKPFITVWNADTYWCLKSYGVDVDVSVFDVIANKEQSFQGLNMTIFYNWQLGTYPHYTATGEAVYGGLPQNASLVTHLAHAFQDIKAVMPEPDFSGLAVIDWEAWRPRWAFNWDSKDIYRQRSMALVQAEHPDWPETLVEAVAQDQFQEAAQAWMAGTLQLGQVLRPRGLWGYYGFPDCYNYDFLSSNYTGQCSLNIRDQNDQLGWLWNQSYALYPSIYLPPALMGTGKAQLYVRHRVQEAFRVASASRDPSVPILPYVQIFYEMTGHLLSLEELEQSIGESAAQGAAGVVVWVSSKNTSTKESCQVIKEYMDSTLGPFIMNVTSAALLCSEALCSGHGRCARHPSYPEALLTLNPASFSIQLTRDGRPPSLHGALTLNDRAKMAMKFKCRCYRGWHGKWCEKQGLTLVVGVALCLVYGQSLPQVPERPFSVLWNVPSARCKAHFGVHLPLSALSIVANYGQHFHGQNITIFYKNQFGLYPYFGPRGTVHNGGIPQAVSLDRHLAQAAQQILHSLGSSFAGLAVLDWEEWYPLWAGNWGSRRQIYQAASWAWAQRMFPEMGPQEQFHKAHAGFEQAARTLMESTLQLGRTLRPRGLWGFYRYPVCGNGWHNTASNYTGHCHAAAITRNNQLHWLWAASSAIFPSIYLPPKMPPAYHQAFVRHRLEEAFRVALAGHAHPLPVLAYARLTHRSSGRFLSLDDLVRTIGVSAALGATGVVLWGDLSFSSSEEECWRLHDYLVGSLGPYVINVTKAAMACSHQRCHGHGRCARRDPGQMEAFLHLKPDGSLGAWKSFRCRCYLGRGASRRWWRARRVAPVVFPSLNSVHRPAFRWFGVPALQVPDPAPPYCVPDSWFQECLVLGNALRKGGQRRGGGARSSTQADSGSSEDEAASEARSTTSECPSLLSTTAEDCLGGEAVDEQSQQDNLEEKLKDSVDCLTDKSAKTRQGALESLRLALASHLLPDFLLERSLTLADALEKCLKKGKGEEQALAAAVLGLLCVQLGPGPKGEELFHSLRPLLISVLSDCTASPAARLHCASALGLGCYVAATDVQDLVSCLACLEGIFSWSCGPSGSPAALVPASLHGLLCAALQAWALLLTICPSTHINHILDRQLPRLPQLLSSESVNLRIAAGEAIALLFELARDLEEDFVYEDMEALCGSLRTLATDSNKYRAKIDRRRQRSIFRAILHFVEGGDCEEETIRFGLEVLCIDSWARHRIYTAFKDVLGSGMHYHLQNNELLRDIFGLGPVLVLDAAALKACKISRFEKHLYNAAAFKARTKARSRARDKRADVL</sequence>
<dbReference type="GO" id="GO:0005769">
    <property type="term" value="C:early endosome"/>
    <property type="evidence" value="ECO:0007669"/>
    <property type="project" value="UniProtKB-SubCell"/>
</dbReference>
<dbReference type="GO" id="GO:0005886">
    <property type="term" value="C:plasma membrane"/>
    <property type="evidence" value="ECO:0007669"/>
    <property type="project" value="UniProtKB-SubCell"/>
</dbReference>
<evidence type="ECO:0000256" key="24">
    <source>
        <dbReference type="ARBA" id="ARBA00093545"/>
    </source>
</evidence>
<dbReference type="InterPro" id="IPR018155">
    <property type="entry name" value="Hyaluronidase"/>
</dbReference>
<dbReference type="SUPFAM" id="SSF51445">
    <property type="entry name" value="(Trans)glycosidases"/>
    <property type="match status" value="3"/>
</dbReference>
<dbReference type="GO" id="GO:0098552">
    <property type="term" value="C:side of membrane"/>
    <property type="evidence" value="ECO:0007669"/>
    <property type="project" value="UniProtKB-KW"/>
</dbReference>
<dbReference type="GO" id="GO:0005783">
    <property type="term" value="C:endoplasmic reticulum"/>
    <property type="evidence" value="ECO:0007669"/>
    <property type="project" value="UniProtKB-SubCell"/>
</dbReference>
<dbReference type="Pfam" id="PF04836">
    <property type="entry name" value="IFRD_C"/>
    <property type="match status" value="1"/>
</dbReference>
<evidence type="ECO:0000256" key="15">
    <source>
        <dbReference type="ARBA" id="ARBA00023157"/>
    </source>
</evidence>
<keyword evidence="7" id="KW-1003">Cell membrane</keyword>
<accession>A0AAW0H4S6</accession>
<evidence type="ECO:0000256" key="12">
    <source>
        <dbReference type="ARBA" id="ARBA00022801"/>
    </source>
</evidence>
<dbReference type="Pfam" id="PF05004">
    <property type="entry name" value="IFRD"/>
    <property type="match status" value="1"/>
</dbReference>
<dbReference type="InterPro" id="IPR011989">
    <property type="entry name" value="ARM-like"/>
</dbReference>
<evidence type="ECO:0000256" key="10">
    <source>
        <dbReference type="ARBA" id="ARBA00022729"/>
    </source>
</evidence>
<evidence type="ECO:0000256" key="16">
    <source>
        <dbReference type="ARBA" id="ARBA00023170"/>
    </source>
</evidence>
<evidence type="ECO:0000256" key="8">
    <source>
        <dbReference type="ARBA" id="ARBA00022536"/>
    </source>
</evidence>
<keyword evidence="18 25" id="KW-0278">Fertilization</keyword>
<dbReference type="GO" id="GO:0033906">
    <property type="term" value="F:hyaluronoglucuronidase activity"/>
    <property type="evidence" value="ECO:0007669"/>
    <property type="project" value="TreeGrafter"/>
</dbReference>
<keyword evidence="10" id="KW-0732">Signal</keyword>
<evidence type="ECO:0000313" key="32">
    <source>
        <dbReference type="EMBL" id="KAK7796725.1"/>
    </source>
</evidence>
<dbReference type="GO" id="GO:0001669">
    <property type="term" value="C:acrosomal vesicle"/>
    <property type="evidence" value="ECO:0007669"/>
    <property type="project" value="UniProtKB-SubCell"/>
</dbReference>
<dbReference type="InterPro" id="IPR007701">
    <property type="entry name" value="Interferon-rel_develop_reg_N"/>
</dbReference>
<keyword evidence="21" id="KW-0968">Cytoplasmic vesicle</keyword>
<organism evidence="32 33">
    <name type="scientific">Myodes glareolus</name>
    <name type="common">Bank vole</name>
    <name type="synonym">Clethrionomys glareolus</name>
    <dbReference type="NCBI Taxonomy" id="447135"/>
    <lineage>
        <taxon>Eukaryota</taxon>
        <taxon>Metazoa</taxon>
        <taxon>Chordata</taxon>
        <taxon>Craniata</taxon>
        <taxon>Vertebrata</taxon>
        <taxon>Euteleostomi</taxon>
        <taxon>Mammalia</taxon>
        <taxon>Eutheria</taxon>
        <taxon>Euarchontoglires</taxon>
        <taxon>Glires</taxon>
        <taxon>Rodentia</taxon>
        <taxon>Myomorpha</taxon>
        <taxon>Muroidea</taxon>
        <taxon>Cricetidae</taxon>
        <taxon>Arvicolinae</taxon>
        <taxon>Myodes</taxon>
    </lineage>
</organism>
<evidence type="ECO:0000256" key="27">
    <source>
        <dbReference type="PIRSR" id="PIRSR038193-2"/>
    </source>
</evidence>
<dbReference type="InterPro" id="IPR000742">
    <property type="entry name" value="EGF"/>
</dbReference>
<evidence type="ECO:0000256" key="6">
    <source>
        <dbReference type="ARBA" id="ARBA00008871"/>
    </source>
</evidence>
<dbReference type="SUPFAM" id="SSF48371">
    <property type="entry name" value="ARM repeat"/>
    <property type="match status" value="1"/>
</dbReference>
<evidence type="ECO:0000256" key="4">
    <source>
        <dbReference type="ARBA" id="ARBA00004412"/>
    </source>
</evidence>
<dbReference type="SMART" id="SM00181">
    <property type="entry name" value="EGF"/>
    <property type="match status" value="2"/>
</dbReference>
<dbReference type="InterPro" id="IPR017853">
    <property type="entry name" value="GH"/>
</dbReference>
<evidence type="ECO:0000256" key="26">
    <source>
        <dbReference type="PIRSR" id="PIRSR038193-1"/>
    </source>
</evidence>
<keyword evidence="9" id="KW-0336">GPI-anchor</keyword>
<keyword evidence="13" id="KW-0256">Endoplasmic reticulum</keyword>
<feature type="disulfide bond" evidence="28">
    <location>
        <begin position="526"/>
        <end position="816"/>
    </location>
</feature>
<evidence type="ECO:0000256" key="14">
    <source>
        <dbReference type="ARBA" id="ARBA00023136"/>
    </source>
</evidence>
<gene>
    <name evidence="32" type="ORF">U0070_015446</name>
</gene>
<comment type="function">
    <text evidence="23">Catalyzes hyaluronan degradation into small fragments that are endocytosed and degraded in lysosomes by HYAL1 and exoglycosidases. Essential for the breakdown of extracellular matrix hyaluronan.</text>
</comment>